<evidence type="ECO:0000256" key="2">
    <source>
        <dbReference type="ARBA" id="ARBA00022840"/>
    </source>
</evidence>
<dbReference type="GO" id="GO:0003678">
    <property type="term" value="F:DNA helicase activity"/>
    <property type="evidence" value="ECO:0007669"/>
    <property type="project" value="UniProtKB-ARBA"/>
</dbReference>
<dbReference type="Pfam" id="PF13604">
    <property type="entry name" value="AAA_30"/>
    <property type="match status" value="1"/>
</dbReference>
<dbReference type="InterPro" id="IPR014059">
    <property type="entry name" value="TraI/TrwC_relax"/>
</dbReference>
<proteinExistence type="predicted"/>
<gene>
    <name evidence="5" type="ORF">NM125_02970</name>
</gene>
<keyword evidence="1" id="KW-0547">Nucleotide-binding</keyword>
<reference evidence="5" key="1">
    <citation type="submission" date="2022-06" db="EMBL/GenBank/DDBJ databases">
        <title>Gracilimonas sp. CAU 1638 isolated from sea sediment.</title>
        <authorList>
            <person name="Kim W."/>
        </authorList>
    </citation>
    <scope>NUCLEOTIDE SEQUENCE</scope>
    <source>
        <strain evidence="5">CAU 1638</strain>
    </source>
</reference>
<dbReference type="PANTHER" id="PTHR43788:SF6">
    <property type="entry name" value="DNA HELICASE B"/>
    <property type="match status" value="1"/>
</dbReference>
<dbReference type="InterPro" id="IPR027417">
    <property type="entry name" value="P-loop_NTPase"/>
</dbReference>
<dbReference type="SUPFAM" id="SSF52540">
    <property type="entry name" value="P-loop containing nucleoside triphosphate hydrolases"/>
    <property type="match status" value="2"/>
</dbReference>
<sequence>MIRMFQSQTVEQAKTYFNEALSKADYYIDDQELNGRFHGKLSARLGIENDIVERTVFHKLCDNIHPITGDNLTPRTVDNRRVGYDISFHCPKSVSILHAFGDDDRVLDSFRKSVHETMREMEADMQTRVRIDGQNHDRDTGELLWTDFIHQTARPVDDHPPDPHLHCHCFTFNATWDETEHRIKAGQFHNIKRDMPWYQARFQKRLADKLSELGYGIRKTGRSFEVSIVPQKAIEHFSKRTNAIGQTAKELGITDPEELDQLGARTRGKKQSSRSMPELKKSWVGQLKNVGIDHHLNEEIETTLPDLNSGQCIDHALSHSFARKSVERDRRILAEGYLHGIDSKAVSLDDIDQAFEQDDRVFKVPDGKDKLCTTIPVQAEEKRMVKLAKDMRGTVNPISPIMNETVFENLNDEQAVAVKHILKSNDRLIMVRGGAGTGKTTMMKSAVKLIEETERRVYAFAPTADASRDMLRSEGFEKADTVARLLKDDKLQSEIKDQVIWIDEAGMLGTKDMGDILELADDLNARVILTGDTRQHTSVQRGDAMRILRQVAGIPIPSVNRIYRQKGKEYREAVEAISSGDISGGFDKLESLGCIEEIETNDVSKQLANDYLQAQKEKRSALVISPTNEQAQLVTDGIRQGLKNSGELEDKDRPYSRLKNLYYSNAQKKDWRSYSKGQVVQLHQNMPGLKKGSQATVSYVDDKNVKIAQDGQTHSLDLFRPDDFDVYKSFEINLSKGDRIRITKNGFDNNGRRLNNGKILEVDSFSRQGDIRLKTPNRRNGTVYEIDKGFGNFNHAYCITSYASQGKTVDRVLIAQPSATFPASNMKQFYVSVSRGREAVKIYTDDKKDLLQTIHKEGDRMSVHELEELDQGRTQSKTKTITPNKGDYEPDI</sequence>
<dbReference type="NCBIfam" id="TIGR02686">
    <property type="entry name" value="relax_trwC"/>
    <property type="match status" value="1"/>
</dbReference>
<dbReference type="PANTHER" id="PTHR43788">
    <property type="entry name" value="DNA2/NAM7 HELICASE FAMILY MEMBER"/>
    <property type="match status" value="1"/>
</dbReference>
<comment type="caution">
    <text evidence="5">The sequence shown here is derived from an EMBL/GenBank/DDBJ whole genome shotgun (WGS) entry which is preliminary data.</text>
</comment>
<dbReference type="Gene3D" id="3.40.50.300">
    <property type="entry name" value="P-loop containing nucleotide triphosphate hydrolases"/>
    <property type="match status" value="3"/>
</dbReference>
<keyword evidence="6" id="KW-1185">Reference proteome</keyword>
<dbReference type="EMBL" id="JANDBC010000001">
    <property type="protein sequence ID" value="MCP9290542.1"/>
    <property type="molecule type" value="Genomic_DNA"/>
</dbReference>
<dbReference type="NCBIfam" id="NF041492">
    <property type="entry name" value="MobF"/>
    <property type="match status" value="1"/>
</dbReference>
<evidence type="ECO:0000259" key="4">
    <source>
        <dbReference type="SMART" id="SM00382"/>
    </source>
</evidence>
<keyword evidence="2" id="KW-0067">ATP-binding</keyword>
<dbReference type="InterPro" id="IPR014862">
    <property type="entry name" value="TrwC"/>
</dbReference>
<dbReference type="InterPro" id="IPR003593">
    <property type="entry name" value="AAA+_ATPase"/>
</dbReference>
<dbReference type="GO" id="GO:0005524">
    <property type="term" value="F:ATP binding"/>
    <property type="evidence" value="ECO:0007669"/>
    <property type="project" value="UniProtKB-KW"/>
</dbReference>
<dbReference type="SUPFAM" id="SSF55464">
    <property type="entry name" value="Origin of replication-binding domain, RBD-like"/>
    <property type="match status" value="1"/>
</dbReference>
<organism evidence="5 6">
    <name type="scientific">Gracilimonas sediminicola</name>
    <dbReference type="NCBI Taxonomy" id="2952158"/>
    <lineage>
        <taxon>Bacteria</taxon>
        <taxon>Pseudomonadati</taxon>
        <taxon>Balneolota</taxon>
        <taxon>Balneolia</taxon>
        <taxon>Balneolales</taxon>
        <taxon>Balneolaceae</taxon>
        <taxon>Gracilimonas</taxon>
    </lineage>
</organism>
<feature type="region of interest" description="Disordered" evidence="3">
    <location>
        <begin position="868"/>
        <end position="892"/>
    </location>
</feature>
<dbReference type="CDD" id="cd17933">
    <property type="entry name" value="DEXSc_RecD-like"/>
    <property type="match status" value="1"/>
</dbReference>
<accession>A0A9X2L1K7</accession>
<dbReference type="RefSeq" id="WP_255132712.1">
    <property type="nucleotide sequence ID" value="NZ_JANDBC010000001.1"/>
</dbReference>
<dbReference type="InterPro" id="IPR050534">
    <property type="entry name" value="Coronavir_polyprotein_1ab"/>
</dbReference>
<dbReference type="Pfam" id="PF08751">
    <property type="entry name" value="TrwC"/>
    <property type="match status" value="1"/>
</dbReference>
<evidence type="ECO:0000313" key="6">
    <source>
        <dbReference type="Proteomes" id="UP001139125"/>
    </source>
</evidence>
<feature type="domain" description="AAA+ ATPase" evidence="4">
    <location>
        <begin position="425"/>
        <end position="558"/>
    </location>
</feature>
<dbReference type="Gene3D" id="2.30.30.940">
    <property type="match status" value="2"/>
</dbReference>
<dbReference type="CDD" id="cd18809">
    <property type="entry name" value="SF1_C_RecD"/>
    <property type="match status" value="1"/>
</dbReference>
<evidence type="ECO:0000256" key="3">
    <source>
        <dbReference type="SAM" id="MobiDB-lite"/>
    </source>
</evidence>
<evidence type="ECO:0000256" key="1">
    <source>
        <dbReference type="ARBA" id="ARBA00022741"/>
    </source>
</evidence>
<dbReference type="SMART" id="SM00382">
    <property type="entry name" value="AAA"/>
    <property type="match status" value="1"/>
</dbReference>
<dbReference type="AlphaFoldDB" id="A0A9X2L1K7"/>
<dbReference type="Proteomes" id="UP001139125">
    <property type="component" value="Unassembled WGS sequence"/>
</dbReference>
<evidence type="ECO:0000313" key="5">
    <source>
        <dbReference type="EMBL" id="MCP9290542.1"/>
    </source>
</evidence>
<feature type="compositionally biased region" description="Polar residues" evidence="3">
    <location>
        <begin position="872"/>
        <end position="883"/>
    </location>
</feature>
<protein>
    <submittedName>
        <fullName evidence="5">Relaxase domain-containing protein</fullName>
    </submittedName>
</protein>
<name>A0A9X2L1K7_9BACT</name>